<dbReference type="GeneID" id="85356296"/>
<dbReference type="AlphaFoldDB" id="A0AA39N7S7"/>
<protein>
    <submittedName>
        <fullName evidence="2">Uncharacterized protein</fullName>
    </submittedName>
</protein>
<feature type="transmembrane region" description="Helical" evidence="1">
    <location>
        <begin position="6"/>
        <end position="27"/>
    </location>
</feature>
<dbReference type="RefSeq" id="XP_060332646.1">
    <property type="nucleotide sequence ID" value="XM_060472748.1"/>
</dbReference>
<dbReference type="Proteomes" id="UP001175211">
    <property type="component" value="Unassembled WGS sequence"/>
</dbReference>
<evidence type="ECO:0000313" key="3">
    <source>
        <dbReference type="Proteomes" id="UP001175211"/>
    </source>
</evidence>
<proteinExistence type="predicted"/>
<keyword evidence="1" id="KW-0472">Membrane</keyword>
<organism evidence="2 3">
    <name type="scientific">Armillaria tabescens</name>
    <name type="common">Ringless honey mushroom</name>
    <name type="synonym">Agaricus tabescens</name>
    <dbReference type="NCBI Taxonomy" id="1929756"/>
    <lineage>
        <taxon>Eukaryota</taxon>
        <taxon>Fungi</taxon>
        <taxon>Dikarya</taxon>
        <taxon>Basidiomycota</taxon>
        <taxon>Agaricomycotina</taxon>
        <taxon>Agaricomycetes</taxon>
        <taxon>Agaricomycetidae</taxon>
        <taxon>Agaricales</taxon>
        <taxon>Marasmiineae</taxon>
        <taxon>Physalacriaceae</taxon>
        <taxon>Desarmillaria</taxon>
    </lineage>
</organism>
<reference evidence="2" key="1">
    <citation type="submission" date="2023-06" db="EMBL/GenBank/DDBJ databases">
        <authorList>
            <consortium name="Lawrence Berkeley National Laboratory"/>
            <person name="Ahrendt S."/>
            <person name="Sahu N."/>
            <person name="Indic B."/>
            <person name="Wong-Bajracharya J."/>
            <person name="Merenyi Z."/>
            <person name="Ke H.-M."/>
            <person name="Monk M."/>
            <person name="Kocsube S."/>
            <person name="Drula E."/>
            <person name="Lipzen A."/>
            <person name="Balint B."/>
            <person name="Henrissat B."/>
            <person name="Andreopoulos B."/>
            <person name="Martin F.M."/>
            <person name="Harder C.B."/>
            <person name="Rigling D."/>
            <person name="Ford K.L."/>
            <person name="Foster G.D."/>
            <person name="Pangilinan J."/>
            <person name="Papanicolaou A."/>
            <person name="Barry K."/>
            <person name="LaButti K."/>
            <person name="Viragh M."/>
            <person name="Koriabine M."/>
            <person name="Yan M."/>
            <person name="Riley R."/>
            <person name="Champramary S."/>
            <person name="Plett K.L."/>
            <person name="Tsai I.J."/>
            <person name="Slot J."/>
            <person name="Sipos G."/>
            <person name="Plett J."/>
            <person name="Nagy L.G."/>
            <person name="Grigoriev I.V."/>
        </authorList>
    </citation>
    <scope>NUCLEOTIDE SEQUENCE</scope>
    <source>
        <strain evidence="2">CCBAS 213</strain>
    </source>
</reference>
<accession>A0AA39N7S7</accession>
<keyword evidence="3" id="KW-1185">Reference proteome</keyword>
<name>A0AA39N7S7_ARMTA</name>
<gene>
    <name evidence="2" type="ORF">EV420DRAFT_1533136</name>
</gene>
<feature type="transmembrane region" description="Helical" evidence="1">
    <location>
        <begin position="39"/>
        <end position="64"/>
    </location>
</feature>
<keyword evidence="1" id="KW-1133">Transmembrane helix</keyword>
<comment type="caution">
    <text evidence="2">The sequence shown here is derived from an EMBL/GenBank/DDBJ whole genome shotgun (WGS) entry which is preliminary data.</text>
</comment>
<sequence length="78" mass="8539">MTCRPGAFATATVTCFRILLLHLLSLSKQSKTDWNISKCIFGTASLLVGCALSVIFLTCTSLLLRPKPNGLSFEQSRF</sequence>
<evidence type="ECO:0000313" key="2">
    <source>
        <dbReference type="EMBL" id="KAK0460607.1"/>
    </source>
</evidence>
<keyword evidence="1" id="KW-0812">Transmembrane</keyword>
<dbReference type="EMBL" id="JAUEPS010000012">
    <property type="protein sequence ID" value="KAK0460607.1"/>
    <property type="molecule type" value="Genomic_DNA"/>
</dbReference>
<evidence type="ECO:0000256" key="1">
    <source>
        <dbReference type="SAM" id="Phobius"/>
    </source>
</evidence>